<reference evidence="1" key="2">
    <citation type="submission" date="2020-05" db="UniProtKB">
        <authorList>
            <consortium name="EnsemblMetazoa"/>
        </authorList>
    </citation>
    <scope>IDENTIFICATION</scope>
    <source>
        <strain evidence="1">IAEA</strain>
    </source>
</reference>
<accession>A0A1B0BW52</accession>
<dbReference type="EMBL" id="JXJN01021596">
    <property type="status" value="NOT_ANNOTATED_CDS"/>
    <property type="molecule type" value="Genomic_DNA"/>
</dbReference>
<evidence type="ECO:0000313" key="2">
    <source>
        <dbReference type="Proteomes" id="UP000092460"/>
    </source>
</evidence>
<dbReference type="EMBL" id="JXJN01021597">
    <property type="status" value="NOT_ANNOTATED_CDS"/>
    <property type="molecule type" value="Genomic_DNA"/>
</dbReference>
<dbReference type="EMBL" id="JXJN01021595">
    <property type="status" value="NOT_ANNOTATED_CDS"/>
    <property type="molecule type" value="Genomic_DNA"/>
</dbReference>
<reference evidence="2" key="1">
    <citation type="submission" date="2015-01" db="EMBL/GenBank/DDBJ databases">
        <authorList>
            <person name="Aksoy S."/>
            <person name="Warren W."/>
            <person name="Wilson R.K."/>
        </authorList>
    </citation>
    <scope>NUCLEOTIDE SEQUENCE [LARGE SCALE GENOMIC DNA]</scope>
    <source>
        <strain evidence="2">IAEA</strain>
    </source>
</reference>
<organism evidence="1 2">
    <name type="scientific">Glossina palpalis gambiensis</name>
    <dbReference type="NCBI Taxonomy" id="67801"/>
    <lineage>
        <taxon>Eukaryota</taxon>
        <taxon>Metazoa</taxon>
        <taxon>Ecdysozoa</taxon>
        <taxon>Arthropoda</taxon>
        <taxon>Hexapoda</taxon>
        <taxon>Insecta</taxon>
        <taxon>Pterygota</taxon>
        <taxon>Neoptera</taxon>
        <taxon>Endopterygota</taxon>
        <taxon>Diptera</taxon>
        <taxon>Brachycera</taxon>
        <taxon>Muscomorpha</taxon>
        <taxon>Hippoboscoidea</taxon>
        <taxon>Glossinidae</taxon>
        <taxon>Glossina</taxon>
    </lineage>
</organism>
<dbReference type="VEuPathDB" id="VectorBase:GPPI042371"/>
<protein>
    <submittedName>
        <fullName evidence="1">Uncharacterized protein</fullName>
    </submittedName>
</protein>
<sequence length="149" mass="16821">MLKSFSVSHRVCKSITVQKELNTARLGQAEIELYGPKCSKAIRSKRFLEVIKNKNLQASEGNTGHDLDKLLTPTQSGYRERWSCVTTLVDVAEELRLSVAESRKRSIGSDLNIHTSDCKQQTLEPTDIITLCKDFELPNLCLIVNDDKR</sequence>
<keyword evidence="2" id="KW-1185">Reference proteome</keyword>
<dbReference type="AlphaFoldDB" id="A0A1B0BW52"/>
<name>A0A1B0BW52_9MUSC</name>
<evidence type="ECO:0000313" key="1">
    <source>
        <dbReference type="EnsemblMetazoa" id="GPPI042371-PA"/>
    </source>
</evidence>
<dbReference type="EnsemblMetazoa" id="GPPI042371-RA">
    <property type="protein sequence ID" value="GPPI042371-PA"/>
    <property type="gene ID" value="GPPI042371"/>
</dbReference>
<dbReference type="Proteomes" id="UP000092460">
    <property type="component" value="Unassembled WGS sequence"/>
</dbReference>
<proteinExistence type="predicted"/>